<evidence type="ECO:0000313" key="3">
    <source>
        <dbReference type="Proteomes" id="UP000712281"/>
    </source>
</evidence>
<feature type="region of interest" description="Disordered" evidence="1">
    <location>
        <begin position="1"/>
        <end position="75"/>
    </location>
</feature>
<organism evidence="2 3">
    <name type="scientific">Brassica cretica</name>
    <name type="common">Mustard</name>
    <dbReference type="NCBI Taxonomy" id="69181"/>
    <lineage>
        <taxon>Eukaryota</taxon>
        <taxon>Viridiplantae</taxon>
        <taxon>Streptophyta</taxon>
        <taxon>Embryophyta</taxon>
        <taxon>Tracheophyta</taxon>
        <taxon>Spermatophyta</taxon>
        <taxon>Magnoliopsida</taxon>
        <taxon>eudicotyledons</taxon>
        <taxon>Gunneridae</taxon>
        <taxon>Pentapetalae</taxon>
        <taxon>rosids</taxon>
        <taxon>malvids</taxon>
        <taxon>Brassicales</taxon>
        <taxon>Brassicaceae</taxon>
        <taxon>Brassiceae</taxon>
        <taxon>Brassica</taxon>
    </lineage>
</organism>
<gene>
    <name evidence="2" type="ORF">F2Q68_00019679</name>
</gene>
<dbReference type="Proteomes" id="UP000712281">
    <property type="component" value="Unassembled WGS sequence"/>
</dbReference>
<reference evidence="2" key="1">
    <citation type="submission" date="2019-12" db="EMBL/GenBank/DDBJ databases">
        <title>Genome sequencing and annotation of Brassica cretica.</title>
        <authorList>
            <person name="Studholme D.J."/>
            <person name="Sarris P.F."/>
        </authorList>
    </citation>
    <scope>NUCLEOTIDE SEQUENCE</scope>
    <source>
        <strain evidence="2">PFS-001/15</strain>
        <tissue evidence="2">Leaf</tissue>
    </source>
</reference>
<evidence type="ECO:0000313" key="2">
    <source>
        <dbReference type="EMBL" id="KAF2537716.1"/>
    </source>
</evidence>
<comment type="caution">
    <text evidence="2">The sequence shown here is derived from an EMBL/GenBank/DDBJ whole genome shotgun (WGS) entry which is preliminary data.</text>
</comment>
<dbReference type="AlphaFoldDB" id="A0A8S9FZA3"/>
<accession>A0A8S9FZA3</accession>
<evidence type="ECO:0000256" key="1">
    <source>
        <dbReference type="SAM" id="MobiDB-lite"/>
    </source>
</evidence>
<protein>
    <submittedName>
        <fullName evidence="2">Uncharacterized protein</fullName>
    </submittedName>
</protein>
<dbReference type="EMBL" id="QGKW02002228">
    <property type="protein sequence ID" value="KAF2537716.1"/>
    <property type="molecule type" value="Genomic_DNA"/>
</dbReference>
<sequence length="75" mass="7889">MPISSSHQYPQDVDRNKSFPAPTSHGAIQVKRGDGDAGGGAARGTSNGDGDRWGPLGADKCPRRSCSGSYIWRGE</sequence>
<name>A0A8S9FZA3_BRACR</name>
<proteinExistence type="predicted"/>